<accession>A0A183IW57</accession>
<evidence type="ECO:0000256" key="2">
    <source>
        <dbReference type="ARBA" id="ARBA00022723"/>
    </source>
</evidence>
<dbReference type="InterPro" id="IPR007810">
    <property type="entry name" value="Pep3/Vps18_beta-prop"/>
</dbReference>
<evidence type="ECO:0000259" key="5">
    <source>
        <dbReference type="Pfam" id="PF05131"/>
    </source>
</evidence>
<reference evidence="8" key="1">
    <citation type="submission" date="2016-06" db="UniProtKB">
        <authorList>
            <consortium name="WormBaseParasite"/>
        </authorList>
    </citation>
    <scope>IDENTIFICATION</scope>
</reference>
<dbReference type="Proteomes" id="UP000270296">
    <property type="component" value="Unassembled WGS sequence"/>
</dbReference>
<sequence>MEGPIFVKRRINFRPSLPITHLISSNGRVVIGMKEAKVLRILVQNPDSENEVNLSAINGDEILLLFLDPSGQHLIATLSSGDTFYLHWTMKKPKLLTRLKDQILTSVAFIPESSKNGSTGCVLMGTSKGHVFSRLEENVTDDAEAELSACGFTDLSTFPYCIRFSSGIEIGSICTEKADLSECIQNRRFMRYSDICDEKLPCTGIVVTEFHTLLTFKRCLYAVFTLSGEVVLKDIFTDKMGDVVGVTRDPISGFIWVYTNDAVFKYGPEEETRFVQGNVLCRMTNGII</sequence>
<evidence type="ECO:0000256" key="3">
    <source>
        <dbReference type="ARBA" id="ARBA00022771"/>
    </source>
</evidence>
<evidence type="ECO:0000256" key="4">
    <source>
        <dbReference type="ARBA" id="ARBA00022833"/>
    </source>
</evidence>
<keyword evidence="2" id="KW-0479">Metal-binding</keyword>
<feature type="domain" description="Pep3/Vps18 beta-propeller" evidence="5">
    <location>
        <begin position="164"/>
        <end position="266"/>
    </location>
</feature>
<evidence type="ECO:0000313" key="7">
    <source>
        <dbReference type="Proteomes" id="UP000270296"/>
    </source>
</evidence>
<evidence type="ECO:0000313" key="6">
    <source>
        <dbReference type="EMBL" id="VDP14503.1"/>
    </source>
</evidence>
<evidence type="ECO:0000313" key="8">
    <source>
        <dbReference type="WBParaSite" id="SBAD_0000814701-mRNA-1"/>
    </source>
</evidence>
<dbReference type="GO" id="GO:0006904">
    <property type="term" value="P:vesicle docking involved in exocytosis"/>
    <property type="evidence" value="ECO:0007669"/>
    <property type="project" value="TreeGrafter"/>
</dbReference>
<name>A0A183IW57_9BILA</name>
<protein>
    <submittedName>
        <fullName evidence="8">Vacuolar protein sorting-associated protein 18 homolog</fullName>
    </submittedName>
</protein>
<dbReference type="GO" id="GO:0030674">
    <property type="term" value="F:protein-macromolecule adaptor activity"/>
    <property type="evidence" value="ECO:0007669"/>
    <property type="project" value="TreeGrafter"/>
</dbReference>
<organism evidence="8">
    <name type="scientific">Soboliphyme baturini</name>
    <dbReference type="NCBI Taxonomy" id="241478"/>
    <lineage>
        <taxon>Eukaryota</taxon>
        <taxon>Metazoa</taxon>
        <taxon>Ecdysozoa</taxon>
        <taxon>Nematoda</taxon>
        <taxon>Enoplea</taxon>
        <taxon>Dorylaimia</taxon>
        <taxon>Dioctophymatida</taxon>
        <taxon>Dioctophymatoidea</taxon>
        <taxon>Soboliphymatidae</taxon>
        <taxon>Soboliphyme</taxon>
    </lineage>
</organism>
<evidence type="ECO:0000256" key="1">
    <source>
        <dbReference type="ARBA" id="ARBA00004492"/>
    </source>
</evidence>
<dbReference type="GO" id="GO:0031902">
    <property type="term" value="C:late endosome membrane"/>
    <property type="evidence" value="ECO:0007669"/>
    <property type="project" value="UniProtKB-SubCell"/>
</dbReference>
<proteinExistence type="predicted"/>
<dbReference type="GO" id="GO:0008270">
    <property type="term" value="F:zinc ion binding"/>
    <property type="evidence" value="ECO:0007669"/>
    <property type="project" value="UniProtKB-KW"/>
</dbReference>
<feature type="domain" description="Pep3/Vps18 beta-propeller" evidence="5">
    <location>
        <begin position="4"/>
        <end position="133"/>
    </location>
</feature>
<dbReference type="GO" id="GO:0048284">
    <property type="term" value="P:organelle fusion"/>
    <property type="evidence" value="ECO:0007669"/>
    <property type="project" value="TreeGrafter"/>
</dbReference>
<keyword evidence="7" id="KW-1185">Reference proteome</keyword>
<dbReference type="OrthoDB" id="1845386at2759"/>
<dbReference type="PANTHER" id="PTHR23323">
    <property type="entry name" value="VACUOLAR PROTEIN SORTING-ASSOCIATED PROTEIN"/>
    <property type="match status" value="1"/>
</dbReference>
<comment type="subcellular location">
    <subcellularLocation>
        <location evidence="1">Late endosome membrane</location>
        <topology evidence="1">Peripheral membrane protein</topology>
        <orientation evidence="1">Cytoplasmic side</orientation>
    </subcellularLocation>
</comment>
<dbReference type="EMBL" id="UZAM01011002">
    <property type="protein sequence ID" value="VDP14503.1"/>
    <property type="molecule type" value="Genomic_DNA"/>
</dbReference>
<dbReference type="GO" id="GO:0007033">
    <property type="term" value="P:vacuole organization"/>
    <property type="evidence" value="ECO:0007669"/>
    <property type="project" value="TreeGrafter"/>
</dbReference>
<dbReference type="WBParaSite" id="SBAD_0000814701-mRNA-1">
    <property type="protein sequence ID" value="SBAD_0000814701-mRNA-1"/>
    <property type="gene ID" value="SBAD_0000814701"/>
</dbReference>
<gene>
    <name evidence="6" type="ORF">SBAD_LOCUS7854</name>
</gene>
<keyword evidence="4" id="KW-0862">Zinc</keyword>
<dbReference type="GO" id="GO:0007032">
    <property type="term" value="P:endosome organization"/>
    <property type="evidence" value="ECO:0007669"/>
    <property type="project" value="TreeGrafter"/>
</dbReference>
<dbReference type="PANTHER" id="PTHR23323:SF26">
    <property type="entry name" value="VACUOLAR PROTEIN SORTING-ASSOCIATED PROTEIN 18 HOMOLOG"/>
    <property type="match status" value="1"/>
</dbReference>
<reference evidence="6 7" key="2">
    <citation type="submission" date="2018-11" db="EMBL/GenBank/DDBJ databases">
        <authorList>
            <consortium name="Pathogen Informatics"/>
        </authorList>
    </citation>
    <scope>NUCLEOTIDE SEQUENCE [LARGE SCALE GENOMIC DNA]</scope>
</reference>
<dbReference type="GO" id="GO:0030897">
    <property type="term" value="C:HOPS complex"/>
    <property type="evidence" value="ECO:0007669"/>
    <property type="project" value="TreeGrafter"/>
</dbReference>
<dbReference type="Pfam" id="PF05131">
    <property type="entry name" value="Pep3_Vps18"/>
    <property type="match status" value="2"/>
</dbReference>
<keyword evidence="3" id="KW-0863">Zinc-finger</keyword>
<dbReference type="AlphaFoldDB" id="A0A183IW57"/>